<protein>
    <submittedName>
        <fullName evidence="1">Uncharacterized protein</fullName>
    </submittedName>
</protein>
<dbReference type="EMBL" id="LR796384">
    <property type="protein sequence ID" value="CAB4140949.1"/>
    <property type="molecule type" value="Genomic_DNA"/>
</dbReference>
<organism evidence="1">
    <name type="scientific">uncultured Caudovirales phage</name>
    <dbReference type="NCBI Taxonomy" id="2100421"/>
    <lineage>
        <taxon>Viruses</taxon>
        <taxon>Duplodnaviria</taxon>
        <taxon>Heunggongvirae</taxon>
        <taxon>Uroviricota</taxon>
        <taxon>Caudoviricetes</taxon>
        <taxon>Peduoviridae</taxon>
        <taxon>Maltschvirus</taxon>
        <taxon>Maltschvirus maltsch</taxon>
    </lineage>
</organism>
<sequence>MDVTKRDEDYEWATLIVHHACLAILRYEDHLRSKDSINEARALAKAMRELKEMVPEEILEVMRV</sequence>
<evidence type="ECO:0000313" key="1">
    <source>
        <dbReference type="EMBL" id="CAB4140949.1"/>
    </source>
</evidence>
<name>A0A6J5MB66_9CAUD</name>
<accession>A0A6J5MB66</accession>
<gene>
    <name evidence="1" type="ORF">UFOVP401_35</name>
</gene>
<reference evidence="1" key="1">
    <citation type="submission" date="2020-04" db="EMBL/GenBank/DDBJ databases">
        <authorList>
            <person name="Chiriac C."/>
            <person name="Salcher M."/>
            <person name="Ghai R."/>
            <person name="Kavagutti S V."/>
        </authorList>
    </citation>
    <scope>NUCLEOTIDE SEQUENCE</scope>
</reference>
<proteinExistence type="predicted"/>